<feature type="transmembrane region" description="Helical" evidence="1">
    <location>
        <begin position="39"/>
        <end position="58"/>
    </location>
</feature>
<evidence type="ECO:0000313" key="3">
    <source>
        <dbReference type="Proteomes" id="UP000682134"/>
    </source>
</evidence>
<reference evidence="2" key="1">
    <citation type="submission" date="2021-04" db="EMBL/GenBank/DDBJ databases">
        <title>Genome seq and assembly of Bacillus sp.</title>
        <authorList>
            <person name="Chhetri G."/>
        </authorList>
    </citation>
    <scope>NUCLEOTIDE SEQUENCE</scope>
    <source>
        <strain evidence="2">RG28</strain>
    </source>
</reference>
<organism evidence="2 3">
    <name type="scientific">Gottfriedia endophytica</name>
    <dbReference type="NCBI Taxonomy" id="2820819"/>
    <lineage>
        <taxon>Bacteria</taxon>
        <taxon>Bacillati</taxon>
        <taxon>Bacillota</taxon>
        <taxon>Bacilli</taxon>
        <taxon>Bacillales</taxon>
        <taxon>Bacillaceae</taxon>
        <taxon>Gottfriedia</taxon>
    </lineage>
</organism>
<feature type="transmembrane region" description="Helical" evidence="1">
    <location>
        <begin position="6"/>
        <end position="27"/>
    </location>
</feature>
<dbReference type="AlphaFoldDB" id="A0A940NRU4"/>
<comment type="caution">
    <text evidence="2">The sequence shown here is derived from an EMBL/GenBank/DDBJ whole genome shotgun (WGS) entry which is preliminary data.</text>
</comment>
<protein>
    <submittedName>
        <fullName evidence="2">DUF1294 domain-containing protein</fullName>
    </submittedName>
</protein>
<accession>A0A940NRU4</accession>
<proteinExistence type="predicted"/>
<dbReference type="InterPro" id="IPR010718">
    <property type="entry name" value="DUF1294"/>
</dbReference>
<keyword evidence="1" id="KW-1133">Transmembrane helix</keyword>
<keyword evidence="3" id="KW-1185">Reference proteome</keyword>
<keyword evidence="1" id="KW-0472">Membrane</keyword>
<keyword evidence="1" id="KW-0812">Transmembrane</keyword>
<sequence>MVNNLVLYLIIINLISLFVMGLDKYRAKHGMWRIRERTLFLLAIVGGSVGSILGMYFFRHKTKHVKFVFGFWFIFLIQCVLYYFYSKGTF</sequence>
<dbReference type="EMBL" id="JAGIYQ010000007">
    <property type="protein sequence ID" value="MBP0725857.1"/>
    <property type="molecule type" value="Genomic_DNA"/>
</dbReference>
<dbReference type="Pfam" id="PF06961">
    <property type="entry name" value="DUF1294"/>
    <property type="match status" value="1"/>
</dbReference>
<dbReference type="Proteomes" id="UP000682134">
    <property type="component" value="Unassembled WGS sequence"/>
</dbReference>
<evidence type="ECO:0000256" key="1">
    <source>
        <dbReference type="SAM" id="Phobius"/>
    </source>
</evidence>
<gene>
    <name evidence="2" type="ORF">J5Y03_11815</name>
</gene>
<evidence type="ECO:0000313" key="2">
    <source>
        <dbReference type="EMBL" id="MBP0725857.1"/>
    </source>
</evidence>
<name>A0A940NRU4_9BACI</name>
<feature type="transmembrane region" description="Helical" evidence="1">
    <location>
        <begin position="64"/>
        <end position="85"/>
    </location>
</feature>